<gene>
    <name evidence="3" type="ORF">TRIADDRAFT_22476</name>
</gene>
<keyword evidence="1" id="KW-0479">Metal-binding</keyword>
<dbReference type="HOGENOM" id="CLU_056981_3_0_1"/>
<evidence type="ECO:0000256" key="2">
    <source>
        <dbReference type="SAM" id="MobiDB-lite"/>
    </source>
</evidence>
<dbReference type="RefSeq" id="XP_002110729.1">
    <property type="nucleotide sequence ID" value="XM_002110693.1"/>
</dbReference>
<dbReference type="Proteomes" id="UP000009022">
    <property type="component" value="Unassembled WGS sequence"/>
</dbReference>
<dbReference type="eggNOG" id="KOG1852">
    <property type="taxonomic scope" value="Eukaryota"/>
</dbReference>
<dbReference type="InParanoid" id="B3RQP7"/>
<dbReference type="PANTHER" id="PTHR22599">
    <property type="entry name" value="MPS ONE BINDER KINASE ACTIVATOR-LIKE MOB"/>
    <property type="match status" value="1"/>
</dbReference>
<dbReference type="CTD" id="6751942"/>
<dbReference type="OrthoDB" id="184876at2759"/>
<dbReference type="GeneID" id="6751942"/>
<protein>
    <submittedName>
        <fullName evidence="3">Uncharacterized protein</fullName>
    </submittedName>
</protein>
<feature type="binding site" evidence="1">
    <location>
        <position position="176"/>
    </location>
    <ligand>
        <name>Zn(2+)</name>
        <dbReference type="ChEBI" id="CHEBI:29105"/>
    </ligand>
</feature>
<sequence>MEDILADSDAMVHRNRPGTKSKAMNRWPDIEFDDMDSILCVQQIIQQRIKDDASNIQVIINPPPSQDEDVWKYEHIRQFCQELNGLAVLLQAECNPTSCPQMMATEQWIYLCAAHKIPKECPAIDYTRHTLDGAAVLLNSNKYFSSRVTIKDTSVAKLASVCRRLYRIFSHAFYHHRAQFDIFETETFLCERFTAFAKKYELMTGESLIVTLNHDSNADSEGMES</sequence>
<evidence type="ECO:0000313" key="3">
    <source>
        <dbReference type="EMBL" id="EDV26733.1"/>
    </source>
</evidence>
<dbReference type="EMBL" id="DS985243">
    <property type="protein sequence ID" value="EDV26733.1"/>
    <property type="molecule type" value="Genomic_DNA"/>
</dbReference>
<feature type="binding site" evidence="1">
    <location>
        <position position="99"/>
    </location>
    <ligand>
        <name>Zn(2+)</name>
        <dbReference type="ChEBI" id="CHEBI:29105"/>
    </ligand>
</feature>
<dbReference type="SUPFAM" id="SSF101152">
    <property type="entry name" value="Mob1/phocein"/>
    <property type="match status" value="1"/>
</dbReference>
<evidence type="ECO:0000256" key="1">
    <source>
        <dbReference type="PIRSR" id="PIRSR605301-1"/>
    </source>
</evidence>
<dbReference type="KEGG" id="tad:TRIADDRAFT_22476"/>
<keyword evidence="4" id="KW-1185">Reference proteome</keyword>
<dbReference type="SMART" id="SM01388">
    <property type="entry name" value="Mob1_phocein"/>
    <property type="match status" value="1"/>
</dbReference>
<organism evidence="3 4">
    <name type="scientific">Trichoplax adhaerens</name>
    <name type="common">Trichoplax reptans</name>
    <dbReference type="NCBI Taxonomy" id="10228"/>
    <lineage>
        <taxon>Eukaryota</taxon>
        <taxon>Metazoa</taxon>
        <taxon>Placozoa</taxon>
        <taxon>Uniplacotomia</taxon>
        <taxon>Trichoplacea</taxon>
        <taxon>Trichoplacidae</taxon>
        <taxon>Trichoplax</taxon>
    </lineage>
</organism>
<dbReference type="PhylomeDB" id="B3RQP7"/>
<dbReference type="AlphaFoldDB" id="B3RQP7"/>
<reference evidence="3 4" key="1">
    <citation type="journal article" date="2008" name="Nature">
        <title>The Trichoplax genome and the nature of placozoans.</title>
        <authorList>
            <person name="Srivastava M."/>
            <person name="Begovic E."/>
            <person name="Chapman J."/>
            <person name="Putnam N.H."/>
            <person name="Hellsten U."/>
            <person name="Kawashima T."/>
            <person name="Kuo A."/>
            <person name="Mitros T."/>
            <person name="Salamov A."/>
            <person name="Carpenter M.L."/>
            <person name="Signorovitch A.Y."/>
            <person name="Moreno M.A."/>
            <person name="Kamm K."/>
            <person name="Grimwood J."/>
            <person name="Schmutz J."/>
            <person name="Shapiro H."/>
            <person name="Grigoriev I.V."/>
            <person name="Buss L.W."/>
            <person name="Schierwater B."/>
            <person name="Dellaporta S.L."/>
            <person name="Rokhsar D.S."/>
        </authorList>
    </citation>
    <scope>NUCLEOTIDE SEQUENCE [LARGE SCALE GENOMIC DNA]</scope>
    <source>
        <strain evidence="3 4">Grell-BS-1999</strain>
    </source>
</reference>
<dbReference type="Pfam" id="PF03637">
    <property type="entry name" value="Mob1_phocein"/>
    <property type="match status" value="1"/>
</dbReference>
<evidence type="ECO:0000313" key="4">
    <source>
        <dbReference type="Proteomes" id="UP000009022"/>
    </source>
</evidence>
<dbReference type="OMA" id="ATCTQMT"/>
<dbReference type="InterPro" id="IPR005301">
    <property type="entry name" value="MOB_kinase_act_fam"/>
</dbReference>
<keyword evidence="1" id="KW-0862">Zinc</keyword>
<dbReference type="InterPro" id="IPR036703">
    <property type="entry name" value="MOB_kinase_act_sf"/>
</dbReference>
<proteinExistence type="predicted"/>
<feature type="region of interest" description="Disordered" evidence="2">
    <location>
        <begin position="1"/>
        <end position="22"/>
    </location>
</feature>
<dbReference type="FunCoup" id="B3RQP7">
    <property type="interactions" value="1646"/>
</dbReference>
<dbReference type="GO" id="GO:0005737">
    <property type="term" value="C:cytoplasm"/>
    <property type="evidence" value="ECO:0000318"/>
    <property type="project" value="GO_Central"/>
</dbReference>
<feature type="binding site" evidence="1">
    <location>
        <position position="94"/>
    </location>
    <ligand>
        <name>Zn(2+)</name>
        <dbReference type="ChEBI" id="CHEBI:29105"/>
    </ligand>
</feature>
<dbReference type="Gene3D" id="1.20.140.30">
    <property type="entry name" value="MOB kinase activator"/>
    <property type="match status" value="1"/>
</dbReference>
<accession>B3RQP7</accession>
<name>B3RQP7_TRIAD</name>
<dbReference type="STRING" id="10228.B3RQP7"/>
<feature type="binding site" evidence="1">
    <location>
        <position position="171"/>
    </location>
    <ligand>
        <name>Zn(2+)</name>
        <dbReference type="ChEBI" id="CHEBI:29105"/>
    </ligand>
</feature>